<name>K0I844_NITGG</name>
<protein>
    <submittedName>
        <fullName evidence="1">Uncharacterized protein</fullName>
    </submittedName>
</protein>
<dbReference type="EMBL" id="CP002408">
    <property type="protein sequence ID" value="AFU57441.1"/>
    <property type="molecule type" value="Genomic_DNA"/>
</dbReference>
<keyword evidence="2" id="KW-1185">Reference proteome</keyword>
<sequence>MLLKVIAIAALVVAIAVAVIVFAMPRQANTGAPNVRFTEFTPDRIDIRVGEATKIVFNVQNLESRAITDARVVTVIEPSSYQPYLSIDRPTVDLPDLQSKDARTGQMQVMITAASAPAREAVYTVKGVLFVEGTQSDVREFELRIRE</sequence>
<gene>
    <name evidence="1" type="ordered locus">Ngar_c04970</name>
</gene>
<dbReference type="AlphaFoldDB" id="K0I844"/>
<dbReference type="Proteomes" id="UP000008037">
    <property type="component" value="Chromosome"/>
</dbReference>
<reference evidence="1 2" key="1">
    <citation type="journal article" date="2012" name="Environ. Microbiol.">
        <title>The genome of the ammonia-oxidizing Candidatus Nitrososphaera gargensis: insights into metabolic versatility and environmental adaptations.</title>
        <authorList>
            <person name="Spang A."/>
            <person name="Poehlein A."/>
            <person name="Offre P."/>
            <person name="Zumbragel S."/>
            <person name="Haider S."/>
            <person name="Rychlik N."/>
            <person name="Nowka B."/>
            <person name="Schmeisser C."/>
            <person name="Lebedeva E.V."/>
            <person name="Rattei T."/>
            <person name="Bohm C."/>
            <person name="Schmid M."/>
            <person name="Galushko A."/>
            <person name="Hatzenpichler R."/>
            <person name="Weinmaier T."/>
            <person name="Daniel R."/>
            <person name="Schleper C."/>
            <person name="Spieck E."/>
            <person name="Streit W."/>
            <person name="Wagner M."/>
        </authorList>
    </citation>
    <scope>NUCLEOTIDE SEQUENCE [LARGE SCALE GENOMIC DNA]</scope>
    <source>
        <strain evidence="2">Ga9.2</strain>
    </source>
</reference>
<dbReference type="KEGG" id="nga:Ngar_c04970"/>
<dbReference type="InParanoid" id="K0I844"/>
<proteinExistence type="predicted"/>
<evidence type="ECO:0000313" key="2">
    <source>
        <dbReference type="Proteomes" id="UP000008037"/>
    </source>
</evidence>
<organism evidence="1 2">
    <name type="scientific">Nitrososphaera gargensis (strain Ga9.2)</name>
    <dbReference type="NCBI Taxonomy" id="1237085"/>
    <lineage>
        <taxon>Archaea</taxon>
        <taxon>Nitrososphaerota</taxon>
        <taxon>Nitrososphaeria</taxon>
        <taxon>Nitrososphaerales</taxon>
        <taxon>Nitrososphaeraceae</taxon>
        <taxon>Nitrososphaera</taxon>
    </lineage>
</organism>
<dbReference type="GeneID" id="13796671"/>
<evidence type="ECO:0000313" key="1">
    <source>
        <dbReference type="EMBL" id="AFU57441.1"/>
    </source>
</evidence>
<accession>K0I844</accession>
<dbReference type="RefSeq" id="WP_015017987.1">
    <property type="nucleotide sequence ID" value="NC_018719.1"/>
</dbReference>
<dbReference type="HOGENOM" id="CLU_122701_0_0_2"/>
<dbReference type="BioCyc" id="CNIT1237085:G1324-495-MONOMER"/>